<evidence type="ECO:0000313" key="2">
    <source>
        <dbReference type="Proteomes" id="UP000241462"/>
    </source>
</evidence>
<name>A0A2T3AFN9_9PEZI</name>
<sequence length="179" mass="19416">MHPPAFLHSPSSDSIGERDEDLLPILPRPIPGIGARDGNLLPILPHPAPGINITNEDNGNDKDNLKPTKVLQQRGTTPLPTSIYYGMITMKYACNIASGVIPPTCPNANPYELFNMTRLAFGGEADDAFTLPTTLLVRNNVTQTPYCQSVGHYGNSQIMACNEVSETLSDFAFLALYSL</sequence>
<proteinExistence type="predicted"/>
<dbReference type="Proteomes" id="UP000241462">
    <property type="component" value="Unassembled WGS sequence"/>
</dbReference>
<accession>A0A2T3AFN9</accession>
<reference evidence="1 2" key="1">
    <citation type="journal article" date="2018" name="Mycol. Prog.">
        <title>Coniella lustricola, a new species from submerged detritus.</title>
        <authorList>
            <person name="Raudabaugh D.B."/>
            <person name="Iturriaga T."/>
            <person name="Carver A."/>
            <person name="Mondo S."/>
            <person name="Pangilinan J."/>
            <person name="Lipzen A."/>
            <person name="He G."/>
            <person name="Amirebrahimi M."/>
            <person name="Grigoriev I.V."/>
            <person name="Miller A.N."/>
        </authorList>
    </citation>
    <scope>NUCLEOTIDE SEQUENCE [LARGE SCALE GENOMIC DNA]</scope>
    <source>
        <strain evidence="1 2">B22-T-1</strain>
    </source>
</reference>
<organism evidence="1 2">
    <name type="scientific">Coniella lustricola</name>
    <dbReference type="NCBI Taxonomy" id="2025994"/>
    <lineage>
        <taxon>Eukaryota</taxon>
        <taxon>Fungi</taxon>
        <taxon>Dikarya</taxon>
        <taxon>Ascomycota</taxon>
        <taxon>Pezizomycotina</taxon>
        <taxon>Sordariomycetes</taxon>
        <taxon>Sordariomycetidae</taxon>
        <taxon>Diaporthales</taxon>
        <taxon>Schizoparmaceae</taxon>
        <taxon>Coniella</taxon>
    </lineage>
</organism>
<protein>
    <submittedName>
        <fullName evidence="1">Uncharacterized protein</fullName>
    </submittedName>
</protein>
<keyword evidence="2" id="KW-1185">Reference proteome</keyword>
<evidence type="ECO:0000313" key="1">
    <source>
        <dbReference type="EMBL" id="PSR94630.1"/>
    </source>
</evidence>
<dbReference type="InParanoid" id="A0A2T3AFN9"/>
<dbReference type="EMBL" id="KZ678396">
    <property type="protein sequence ID" value="PSR94630.1"/>
    <property type="molecule type" value="Genomic_DNA"/>
</dbReference>
<gene>
    <name evidence="1" type="ORF">BD289DRAFT_427129</name>
</gene>
<dbReference type="AlphaFoldDB" id="A0A2T3AFN9"/>